<evidence type="ECO:0000259" key="2">
    <source>
        <dbReference type="Pfam" id="PF03372"/>
    </source>
</evidence>
<feature type="domain" description="Endonuclease/exonuclease/phosphatase" evidence="2">
    <location>
        <begin position="8"/>
        <end position="225"/>
    </location>
</feature>
<evidence type="ECO:0000259" key="1">
    <source>
        <dbReference type="Pfam" id="PF00078"/>
    </source>
</evidence>
<protein>
    <recommendedName>
        <fullName evidence="4">Reverse transcriptase domain-containing protein</fullName>
    </recommendedName>
</protein>
<dbReference type="InterPro" id="IPR000477">
    <property type="entry name" value="RT_dom"/>
</dbReference>
<evidence type="ECO:0000313" key="3">
    <source>
        <dbReference type="EMBL" id="SPC93913.1"/>
    </source>
</evidence>
<dbReference type="InterPro" id="IPR036691">
    <property type="entry name" value="Endo/exonu/phosph_ase_sf"/>
</dbReference>
<dbReference type="PANTHER" id="PTHR33116">
    <property type="entry name" value="REVERSE TRANSCRIPTASE ZINC-BINDING DOMAIN-CONTAINING PROTEIN-RELATED-RELATED"/>
    <property type="match status" value="1"/>
</dbReference>
<dbReference type="GO" id="GO:0003824">
    <property type="term" value="F:catalytic activity"/>
    <property type="evidence" value="ECO:0007669"/>
    <property type="project" value="InterPro"/>
</dbReference>
<name>A0A2N9G357_FAGSY</name>
<dbReference type="SUPFAM" id="SSF56219">
    <property type="entry name" value="DNase I-like"/>
    <property type="match status" value="1"/>
</dbReference>
<evidence type="ECO:0008006" key="4">
    <source>
        <dbReference type="Google" id="ProtNLM"/>
    </source>
</evidence>
<feature type="domain" description="Reverse transcriptase" evidence="1">
    <location>
        <begin position="462"/>
        <end position="550"/>
    </location>
</feature>
<dbReference type="Gene3D" id="3.60.10.10">
    <property type="entry name" value="Endonuclease/exonuclease/phosphatase"/>
    <property type="match status" value="1"/>
</dbReference>
<dbReference type="AlphaFoldDB" id="A0A2N9G357"/>
<dbReference type="EMBL" id="OIVN01001435">
    <property type="protein sequence ID" value="SPC93913.1"/>
    <property type="molecule type" value="Genomic_DNA"/>
</dbReference>
<dbReference type="Pfam" id="PF03372">
    <property type="entry name" value="Exo_endo_phos"/>
    <property type="match status" value="1"/>
</dbReference>
<sequence>MRGSSSASRGLNNPRKREIVKNLLRDWRCDVVCLQETKLDHMDLLLVRSLWSNPYIGWEVVNAVNTAGGILLMWDKRVLDKMDSFMGDFSVSCHWKGLLDGFERTCTGVYGPTGEAQRRAFWAELGSIKQHWNAPWCTLGDFNVVRYPSERMDCNRFSSSMLAFSDFIETSQLVDLPLEGGTYTWSSGTEQPSMSRIDRVLISSDWEDHFPDVMQKLLPRPISDHHPIMVEARGMSRAHKLKALKRDLKVWNRREFGDLSFNKNRLMAELLALDIKEGQHGLSSEEKLVREAHKAELIRLAHLAEISWRQKSRVLWLKEGDNNTKFFHKMANYHRRCNYMENLEVKGVVYEENQAIRDQAVQFYNSLYQEHEAWRSKFDELPLDSIREVDWILLERQFEREEILDVLRFANGDKAPGPDGFTMAFFQHCWRVVEVDVMAVFEEFHEFCTFEKSLNATFLSLIPKKQNASNIRDFRPISLIGCVYKLLSKVLTNRLKIVMENLISETHNAFIGGRQILDSVLVANESLDSRIKSGNPGIICKLDIEKAYDHGFETRGSSFPLLFLLVMEALSRMLRKTVEGGFITGFNLGSDHMMYIRLVLTFFEAVTGLRVNMSKSEMVPVGVVPNLRVLADIMGCHIGSLPMSYLGMPLGANFKSKAIWNSILEKIEHKLAGWKSLYLSRGGRLTLLKSTLSSLPTYYLSLFTIPISVANRMERIQRNFLWGSYGDGVTTPLVNWDIVCSPINHGGLGVRKIAVFNKALLGKWLWRFGLEESRLWRRVIASKYGVNSGGWHTRSIRGSHGCGLWRSINSGWSDFIPYVDLVVGTGDRILFWIDRWCGDRPLKDVFPDLYACISNRQATIASTLIRSASGSRVEWNVHFVRNFNDWEVEGVASFFELLHSHTSFKEGGDGLQWRLTGNGIFNIRSYYLALRDNHPVTFPWKAIWGVHAPRRVAFFAWSAS</sequence>
<organism evidence="3">
    <name type="scientific">Fagus sylvatica</name>
    <name type="common">Beechnut</name>
    <dbReference type="NCBI Taxonomy" id="28930"/>
    <lineage>
        <taxon>Eukaryota</taxon>
        <taxon>Viridiplantae</taxon>
        <taxon>Streptophyta</taxon>
        <taxon>Embryophyta</taxon>
        <taxon>Tracheophyta</taxon>
        <taxon>Spermatophyta</taxon>
        <taxon>Magnoliopsida</taxon>
        <taxon>eudicotyledons</taxon>
        <taxon>Gunneridae</taxon>
        <taxon>Pentapetalae</taxon>
        <taxon>rosids</taxon>
        <taxon>fabids</taxon>
        <taxon>Fagales</taxon>
        <taxon>Fagaceae</taxon>
        <taxon>Fagus</taxon>
    </lineage>
</organism>
<proteinExistence type="predicted"/>
<reference evidence="3" key="1">
    <citation type="submission" date="2018-02" db="EMBL/GenBank/DDBJ databases">
        <authorList>
            <person name="Cohen D.B."/>
            <person name="Kent A.D."/>
        </authorList>
    </citation>
    <scope>NUCLEOTIDE SEQUENCE</scope>
</reference>
<dbReference type="InterPro" id="IPR005135">
    <property type="entry name" value="Endo/exonuclease/phosphatase"/>
</dbReference>
<gene>
    <name evidence="3" type="ORF">FSB_LOCUS21795</name>
</gene>
<dbReference type="Pfam" id="PF00078">
    <property type="entry name" value="RVT_1"/>
    <property type="match status" value="1"/>
</dbReference>
<accession>A0A2N9G357</accession>
<dbReference type="CDD" id="cd01650">
    <property type="entry name" value="RT_nLTR_like"/>
    <property type="match status" value="1"/>
</dbReference>
<dbReference type="PANTHER" id="PTHR33116:SF78">
    <property type="entry name" value="OS12G0587133 PROTEIN"/>
    <property type="match status" value="1"/>
</dbReference>